<keyword evidence="1" id="KW-0175">Coiled coil</keyword>
<dbReference type="Gene3D" id="3.30.1380.10">
    <property type="match status" value="1"/>
</dbReference>
<feature type="transmembrane region" description="Helical" evidence="2">
    <location>
        <begin position="12"/>
        <end position="31"/>
    </location>
</feature>
<dbReference type="InterPro" id="IPR058193">
    <property type="entry name" value="VanY/YodJ_core_dom"/>
</dbReference>
<dbReference type="InterPro" id="IPR052179">
    <property type="entry name" value="DD-CPase-like"/>
</dbReference>
<dbReference type="GO" id="GO:0008233">
    <property type="term" value="F:peptidase activity"/>
    <property type="evidence" value="ECO:0007669"/>
    <property type="project" value="InterPro"/>
</dbReference>
<keyword evidence="2" id="KW-0472">Membrane</keyword>
<feature type="domain" description="D-alanyl-D-alanine carboxypeptidase-like core" evidence="3">
    <location>
        <begin position="139"/>
        <end position="261"/>
    </location>
</feature>
<proteinExistence type="predicted"/>
<evidence type="ECO:0000313" key="5">
    <source>
        <dbReference type="Proteomes" id="UP000179283"/>
    </source>
</evidence>
<dbReference type="AlphaFoldDB" id="A0A1G2U601"/>
<name>A0A1G2U601_9BACT</name>
<dbReference type="EMBL" id="MHWD01000001">
    <property type="protein sequence ID" value="OHB04917.1"/>
    <property type="molecule type" value="Genomic_DNA"/>
</dbReference>
<dbReference type="Pfam" id="PF02557">
    <property type="entry name" value="VanY"/>
    <property type="match status" value="1"/>
</dbReference>
<organism evidence="4 5">
    <name type="scientific">Candidatus Zambryskibacteria bacterium RIFCSPLOWO2_01_FULL_43_17</name>
    <dbReference type="NCBI Taxonomy" id="1802760"/>
    <lineage>
        <taxon>Bacteria</taxon>
        <taxon>Candidatus Zambryskiibacteriota</taxon>
    </lineage>
</organism>
<accession>A0A1G2U601</accession>
<protein>
    <recommendedName>
        <fullName evidence="3">D-alanyl-D-alanine carboxypeptidase-like core domain-containing protein</fullName>
    </recommendedName>
</protein>
<feature type="coiled-coil region" evidence="1">
    <location>
        <begin position="34"/>
        <end position="61"/>
    </location>
</feature>
<dbReference type="SUPFAM" id="SSF55166">
    <property type="entry name" value="Hedgehog/DD-peptidase"/>
    <property type="match status" value="1"/>
</dbReference>
<dbReference type="GO" id="GO:0006508">
    <property type="term" value="P:proteolysis"/>
    <property type="evidence" value="ECO:0007669"/>
    <property type="project" value="InterPro"/>
</dbReference>
<dbReference type="Proteomes" id="UP000179283">
    <property type="component" value="Unassembled WGS sequence"/>
</dbReference>
<dbReference type="CDD" id="cd14852">
    <property type="entry name" value="LD-carboxypeptidase"/>
    <property type="match status" value="1"/>
</dbReference>
<evidence type="ECO:0000313" key="4">
    <source>
        <dbReference type="EMBL" id="OHB04917.1"/>
    </source>
</evidence>
<dbReference type="InterPro" id="IPR003709">
    <property type="entry name" value="VanY-like_core_dom"/>
</dbReference>
<evidence type="ECO:0000259" key="3">
    <source>
        <dbReference type="Pfam" id="PF02557"/>
    </source>
</evidence>
<dbReference type="PANTHER" id="PTHR34385:SF1">
    <property type="entry name" value="PEPTIDOGLYCAN L-ALANYL-D-GLUTAMATE ENDOPEPTIDASE CWLK"/>
    <property type="match status" value="1"/>
</dbReference>
<dbReference type="InterPro" id="IPR009045">
    <property type="entry name" value="Zn_M74/Hedgehog-like"/>
</dbReference>
<sequence>MPKATVRGESFFIALSTMLIILIGIGGYWSYSNITDTRRELEETKNASQKLSENLVQAQNENTDLVYRLQLETERNNSFANQINEIAGTVGVLDKLSKTDEELLQKYSKVYFLNEHYVPPKLTDIDKKYVYEKDRTLMIHSDVWPKLQSLLGATETDGSPLLISSSFRSFGEQSGLKSSYNLTYGAGTANQFSADQGYSEHQLGTTVDFTTEKIDGSFSLFKTTDAYKWLLRNAYKYGFILSYPEDNGYYQFEPWHWRYVGTALAKTLQEEGKYFYDLDQREIDKYLVNIFD</sequence>
<dbReference type="PANTHER" id="PTHR34385">
    <property type="entry name" value="D-ALANYL-D-ALANINE CARBOXYPEPTIDASE"/>
    <property type="match status" value="1"/>
</dbReference>
<comment type="caution">
    <text evidence="4">The sequence shown here is derived from an EMBL/GenBank/DDBJ whole genome shotgun (WGS) entry which is preliminary data.</text>
</comment>
<gene>
    <name evidence="4" type="ORF">A2920_02675</name>
</gene>
<keyword evidence="2" id="KW-1133">Transmembrane helix</keyword>
<reference evidence="4 5" key="1">
    <citation type="journal article" date="2016" name="Nat. Commun.">
        <title>Thousands of microbial genomes shed light on interconnected biogeochemical processes in an aquifer system.</title>
        <authorList>
            <person name="Anantharaman K."/>
            <person name="Brown C.T."/>
            <person name="Hug L.A."/>
            <person name="Sharon I."/>
            <person name="Castelle C.J."/>
            <person name="Probst A.J."/>
            <person name="Thomas B.C."/>
            <person name="Singh A."/>
            <person name="Wilkins M.J."/>
            <person name="Karaoz U."/>
            <person name="Brodie E.L."/>
            <person name="Williams K.H."/>
            <person name="Hubbard S.S."/>
            <person name="Banfield J.F."/>
        </authorList>
    </citation>
    <scope>NUCLEOTIDE SEQUENCE [LARGE SCALE GENOMIC DNA]</scope>
</reference>
<evidence type="ECO:0000256" key="2">
    <source>
        <dbReference type="SAM" id="Phobius"/>
    </source>
</evidence>
<evidence type="ECO:0000256" key="1">
    <source>
        <dbReference type="SAM" id="Coils"/>
    </source>
</evidence>
<keyword evidence="2" id="KW-0812">Transmembrane</keyword>